<dbReference type="RefSeq" id="WP_184546448.1">
    <property type="nucleotide sequence ID" value="NZ_JACHMP010000001.1"/>
</dbReference>
<organism evidence="1 2">
    <name type="scientific">Streptosporangium becharense</name>
    <dbReference type="NCBI Taxonomy" id="1816182"/>
    <lineage>
        <taxon>Bacteria</taxon>
        <taxon>Bacillati</taxon>
        <taxon>Actinomycetota</taxon>
        <taxon>Actinomycetes</taxon>
        <taxon>Streptosporangiales</taxon>
        <taxon>Streptosporangiaceae</taxon>
        <taxon>Streptosporangium</taxon>
    </lineage>
</organism>
<evidence type="ECO:0000313" key="1">
    <source>
        <dbReference type="EMBL" id="MBB5823699.1"/>
    </source>
</evidence>
<reference evidence="1 2" key="1">
    <citation type="submission" date="2020-08" db="EMBL/GenBank/DDBJ databases">
        <title>Sequencing the genomes of 1000 actinobacteria strains.</title>
        <authorList>
            <person name="Klenk H.-P."/>
        </authorList>
    </citation>
    <scope>NUCLEOTIDE SEQUENCE [LARGE SCALE GENOMIC DNA]</scope>
    <source>
        <strain evidence="1 2">DSM 46887</strain>
    </source>
</reference>
<name>A0A7W9IMX7_9ACTN</name>
<gene>
    <name evidence="1" type="ORF">F4562_006761</name>
</gene>
<accession>A0A7W9IMX7</accession>
<sequence>MRVLIEATGDQVDVATGEVLTPAPASVQEVRAAIEAVVPRQQLTAALEAIIELTPPTDSDADESWRAMLVGRFTMVRPFLPRLYEVIQFGATAEGRPVLAALRTLPASMGRKRVTPAEIDTSPLAGSRRRLVLRPPHPQEGLVGRKMRITYVDHTRGMPDGRIKGILTAFYS</sequence>
<keyword evidence="2" id="KW-1185">Reference proteome</keyword>
<evidence type="ECO:0000313" key="2">
    <source>
        <dbReference type="Proteomes" id="UP000540685"/>
    </source>
</evidence>
<dbReference type="EMBL" id="JACHMP010000001">
    <property type="protein sequence ID" value="MBB5823699.1"/>
    <property type="molecule type" value="Genomic_DNA"/>
</dbReference>
<comment type="caution">
    <text evidence="1">The sequence shown here is derived from an EMBL/GenBank/DDBJ whole genome shotgun (WGS) entry which is preliminary data.</text>
</comment>
<dbReference type="AlphaFoldDB" id="A0A7W9IMX7"/>
<protein>
    <submittedName>
        <fullName evidence="1">Uncharacterized protein</fullName>
    </submittedName>
</protein>
<dbReference type="Proteomes" id="UP000540685">
    <property type="component" value="Unassembled WGS sequence"/>
</dbReference>
<proteinExistence type="predicted"/>